<keyword evidence="3 5" id="KW-1133">Transmembrane helix</keyword>
<dbReference type="InterPro" id="IPR037185">
    <property type="entry name" value="EmrE-like"/>
</dbReference>
<feature type="transmembrane region" description="Helical" evidence="5">
    <location>
        <begin position="175"/>
        <end position="196"/>
    </location>
</feature>
<feature type="transmembrane region" description="Helical" evidence="5">
    <location>
        <begin position="233"/>
        <end position="253"/>
    </location>
</feature>
<dbReference type="EMBL" id="RAWM01000014">
    <property type="protein sequence ID" value="RKH71609.1"/>
    <property type="molecule type" value="Genomic_DNA"/>
</dbReference>
<dbReference type="RefSeq" id="WP_120550237.1">
    <property type="nucleotide sequence ID" value="NZ_RAWM01000014.1"/>
</dbReference>
<dbReference type="PANTHER" id="PTHR32322">
    <property type="entry name" value="INNER MEMBRANE TRANSPORTER"/>
    <property type="match status" value="1"/>
</dbReference>
<evidence type="ECO:0000256" key="2">
    <source>
        <dbReference type="ARBA" id="ARBA00022692"/>
    </source>
</evidence>
<dbReference type="InterPro" id="IPR000620">
    <property type="entry name" value="EamA_dom"/>
</dbReference>
<protein>
    <submittedName>
        <fullName evidence="7">DMT family transporter</fullName>
    </submittedName>
</protein>
<evidence type="ECO:0000313" key="8">
    <source>
        <dbReference type="Proteomes" id="UP000282656"/>
    </source>
</evidence>
<dbReference type="PANTHER" id="PTHR32322:SF9">
    <property type="entry name" value="AMINO-ACID METABOLITE EFFLUX PUMP-RELATED"/>
    <property type="match status" value="1"/>
</dbReference>
<feature type="transmembrane region" description="Helical" evidence="5">
    <location>
        <begin position="119"/>
        <end position="139"/>
    </location>
</feature>
<dbReference type="SUPFAM" id="SSF103481">
    <property type="entry name" value="Multidrug resistance efflux transporter EmrE"/>
    <property type="match status" value="2"/>
</dbReference>
<evidence type="ECO:0000259" key="6">
    <source>
        <dbReference type="Pfam" id="PF00892"/>
    </source>
</evidence>
<keyword evidence="2 5" id="KW-0812">Transmembrane</keyword>
<accession>A0A3A8QS57</accession>
<feature type="domain" description="EamA" evidence="6">
    <location>
        <begin position="146"/>
        <end position="275"/>
    </location>
</feature>
<feature type="transmembrane region" description="Helical" evidence="5">
    <location>
        <begin position="259"/>
        <end position="277"/>
    </location>
</feature>
<feature type="transmembrane region" description="Helical" evidence="5">
    <location>
        <begin position="202"/>
        <end position="221"/>
    </location>
</feature>
<evidence type="ECO:0000256" key="3">
    <source>
        <dbReference type="ARBA" id="ARBA00022989"/>
    </source>
</evidence>
<feature type="transmembrane region" description="Helical" evidence="5">
    <location>
        <begin position="145"/>
        <end position="163"/>
    </location>
</feature>
<dbReference type="OrthoDB" id="321830at2"/>
<dbReference type="GO" id="GO:0016020">
    <property type="term" value="C:membrane"/>
    <property type="evidence" value="ECO:0007669"/>
    <property type="project" value="UniProtKB-SubCell"/>
</dbReference>
<dbReference type="AlphaFoldDB" id="A0A3A8QS57"/>
<gene>
    <name evidence="7" type="ORF">D7X96_07690</name>
</gene>
<dbReference type="Pfam" id="PF00892">
    <property type="entry name" value="EamA"/>
    <property type="match status" value="1"/>
</dbReference>
<evidence type="ECO:0000256" key="1">
    <source>
        <dbReference type="ARBA" id="ARBA00004141"/>
    </source>
</evidence>
<reference evidence="8" key="1">
    <citation type="submission" date="2018-09" db="EMBL/GenBank/DDBJ databases">
        <authorList>
            <person name="Livingstone P.G."/>
            <person name="Whitworth D.E."/>
        </authorList>
    </citation>
    <scope>NUCLEOTIDE SEQUENCE [LARGE SCALE GENOMIC DNA]</scope>
    <source>
        <strain evidence="8">AB047A</strain>
    </source>
</reference>
<comment type="subcellular location">
    <subcellularLocation>
        <location evidence="1">Membrane</location>
        <topology evidence="1">Multi-pass membrane protein</topology>
    </subcellularLocation>
</comment>
<comment type="caution">
    <text evidence="7">The sequence shown here is derived from an EMBL/GenBank/DDBJ whole genome shotgun (WGS) entry which is preliminary data.</text>
</comment>
<proteinExistence type="predicted"/>
<keyword evidence="4 5" id="KW-0472">Membrane</keyword>
<feature type="transmembrane region" description="Helical" evidence="5">
    <location>
        <begin position="68"/>
        <end position="87"/>
    </location>
</feature>
<name>A0A3A8QS57_9BACT</name>
<evidence type="ECO:0000256" key="4">
    <source>
        <dbReference type="ARBA" id="ARBA00023136"/>
    </source>
</evidence>
<feature type="transmembrane region" description="Helical" evidence="5">
    <location>
        <begin position="39"/>
        <end position="56"/>
    </location>
</feature>
<organism evidence="7 8">
    <name type="scientific">Corallococcus interemptor</name>
    <dbReference type="NCBI Taxonomy" id="2316720"/>
    <lineage>
        <taxon>Bacteria</taxon>
        <taxon>Pseudomonadati</taxon>
        <taxon>Myxococcota</taxon>
        <taxon>Myxococcia</taxon>
        <taxon>Myxococcales</taxon>
        <taxon>Cystobacterineae</taxon>
        <taxon>Myxococcaceae</taxon>
        <taxon>Corallococcus</taxon>
    </lineage>
</organism>
<dbReference type="Proteomes" id="UP000282656">
    <property type="component" value="Unassembled WGS sequence"/>
</dbReference>
<dbReference type="InterPro" id="IPR050638">
    <property type="entry name" value="AA-Vitamin_Transporters"/>
</dbReference>
<sequence length="286" mass="28521">MSTPLLTLLALLGFAANSLLCRAALSGGAARSIDAGSFTLVRLASGALVLALLLRLRRGGRGATGHGSWASALALFVYAAGFSFAYVRIGAGVGALLLFGCVQLTMLAAGLARGERPRALEWAGLAVALAGLAGLTLPGASAPDALGAGLMAAAGVAWGVYSLRGRGSTDPLAATAGNFVRSVPLALGLVMLAFAPHLSPKGLLLAVTSGALASGVGYSLWYAALPHLSSARAAVVQLCVPVIAAVGAVLLLGEPLTQRLLLGGTALLAGVLLSLRAKQRPMTAKP</sequence>
<evidence type="ECO:0000313" key="7">
    <source>
        <dbReference type="EMBL" id="RKH71609.1"/>
    </source>
</evidence>
<feature type="transmembrane region" description="Helical" evidence="5">
    <location>
        <begin position="93"/>
        <end position="112"/>
    </location>
</feature>
<evidence type="ECO:0000256" key="5">
    <source>
        <dbReference type="SAM" id="Phobius"/>
    </source>
</evidence>
<keyword evidence="8" id="KW-1185">Reference proteome</keyword>